<evidence type="ECO:0000313" key="2">
    <source>
        <dbReference type="EMBL" id="KYO51639.1"/>
    </source>
</evidence>
<evidence type="ECO:0000313" key="3">
    <source>
        <dbReference type="Proteomes" id="UP000075787"/>
    </source>
</evidence>
<proteinExistence type="predicted"/>
<dbReference type="Proteomes" id="UP000075787">
    <property type="component" value="Unassembled WGS sequence"/>
</dbReference>
<dbReference type="InterPro" id="IPR018649">
    <property type="entry name" value="SHOCT"/>
</dbReference>
<organism evidence="2 3">
    <name type="scientific">Tistrella mobilis</name>
    <dbReference type="NCBI Taxonomy" id="171437"/>
    <lineage>
        <taxon>Bacteria</taxon>
        <taxon>Pseudomonadati</taxon>
        <taxon>Pseudomonadota</taxon>
        <taxon>Alphaproteobacteria</taxon>
        <taxon>Geminicoccales</taxon>
        <taxon>Geminicoccaceae</taxon>
        <taxon>Tistrella</taxon>
    </lineage>
</organism>
<feature type="domain" description="SHOCT" evidence="1">
    <location>
        <begin position="72"/>
        <end position="99"/>
    </location>
</feature>
<dbReference type="EMBL" id="LPZR01000169">
    <property type="protein sequence ID" value="KYO51639.1"/>
    <property type="molecule type" value="Genomic_DNA"/>
</dbReference>
<reference evidence="2 3" key="1">
    <citation type="submission" date="2015-12" db="EMBL/GenBank/DDBJ databases">
        <title>Genome sequence of Tistrella mobilis MCCC 1A02139.</title>
        <authorList>
            <person name="Lu L."/>
            <person name="Lai Q."/>
            <person name="Shao Z."/>
            <person name="Qian P."/>
        </authorList>
    </citation>
    <scope>NUCLEOTIDE SEQUENCE [LARGE SCALE GENOMIC DNA]</scope>
    <source>
        <strain evidence="2 3">MCCC 1A02139</strain>
    </source>
</reference>
<accession>A0A162KMG2</accession>
<dbReference type="OrthoDB" id="3748257at2"/>
<dbReference type="Pfam" id="PF09851">
    <property type="entry name" value="SHOCT"/>
    <property type="match status" value="1"/>
</dbReference>
<protein>
    <recommendedName>
        <fullName evidence="1">SHOCT domain-containing protein</fullName>
    </recommendedName>
</protein>
<dbReference type="AlphaFoldDB" id="A0A162KMG2"/>
<comment type="caution">
    <text evidence="2">The sequence shown here is derived from an EMBL/GenBank/DDBJ whole genome shotgun (WGS) entry which is preliminary data.</text>
</comment>
<gene>
    <name evidence="2" type="ORF">AUP44_08190</name>
</gene>
<evidence type="ECO:0000259" key="1">
    <source>
        <dbReference type="Pfam" id="PF09851"/>
    </source>
</evidence>
<sequence>MAQFRFMSQPEWSPIMYREAETTEVTAADTAAARRPLRMLAAAVVAMGLATGLAACGGGDDSVAVDGRTKGEALTDMKGAYDKGAITPDEYEEQREEILDE</sequence>
<name>A0A162KMG2_9PROT</name>